<gene>
    <name evidence="1" type="ORF">BJ322DRAFT_1217406</name>
</gene>
<evidence type="ECO:0000313" key="1">
    <source>
        <dbReference type="EMBL" id="KAF9788277.1"/>
    </source>
</evidence>
<proteinExistence type="predicted"/>
<accession>A0A9P6HJT4</accession>
<reference evidence="1" key="1">
    <citation type="journal article" date="2020" name="Nat. Commun.">
        <title>Large-scale genome sequencing of mycorrhizal fungi provides insights into the early evolution of symbiotic traits.</title>
        <authorList>
            <person name="Miyauchi S."/>
            <person name="Kiss E."/>
            <person name="Kuo A."/>
            <person name="Drula E."/>
            <person name="Kohler A."/>
            <person name="Sanchez-Garcia M."/>
            <person name="Morin E."/>
            <person name="Andreopoulos B."/>
            <person name="Barry K.W."/>
            <person name="Bonito G."/>
            <person name="Buee M."/>
            <person name="Carver A."/>
            <person name="Chen C."/>
            <person name="Cichocki N."/>
            <person name="Clum A."/>
            <person name="Culley D."/>
            <person name="Crous P.W."/>
            <person name="Fauchery L."/>
            <person name="Girlanda M."/>
            <person name="Hayes R.D."/>
            <person name="Keri Z."/>
            <person name="LaButti K."/>
            <person name="Lipzen A."/>
            <person name="Lombard V."/>
            <person name="Magnuson J."/>
            <person name="Maillard F."/>
            <person name="Murat C."/>
            <person name="Nolan M."/>
            <person name="Ohm R.A."/>
            <person name="Pangilinan J."/>
            <person name="Pereira M.F."/>
            <person name="Perotto S."/>
            <person name="Peter M."/>
            <person name="Pfister S."/>
            <person name="Riley R."/>
            <person name="Sitrit Y."/>
            <person name="Stielow J.B."/>
            <person name="Szollosi G."/>
            <person name="Zifcakova L."/>
            <person name="Stursova M."/>
            <person name="Spatafora J.W."/>
            <person name="Tedersoo L."/>
            <person name="Vaario L.M."/>
            <person name="Yamada A."/>
            <person name="Yan M."/>
            <person name="Wang P."/>
            <person name="Xu J."/>
            <person name="Bruns T."/>
            <person name="Baldrian P."/>
            <person name="Vilgalys R."/>
            <person name="Dunand C."/>
            <person name="Henrissat B."/>
            <person name="Grigoriev I.V."/>
            <person name="Hibbett D."/>
            <person name="Nagy L.G."/>
            <person name="Martin F.M."/>
        </authorList>
    </citation>
    <scope>NUCLEOTIDE SEQUENCE</scope>
    <source>
        <strain evidence="1">UH-Tt-Lm1</strain>
    </source>
</reference>
<dbReference type="Proteomes" id="UP000736335">
    <property type="component" value="Unassembled WGS sequence"/>
</dbReference>
<dbReference type="AlphaFoldDB" id="A0A9P6HJT4"/>
<evidence type="ECO:0000313" key="2">
    <source>
        <dbReference type="Proteomes" id="UP000736335"/>
    </source>
</evidence>
<name>A0A9P6HJT4_9AGAM</name>
<sequence>MLSRPTINFYNSAEAAVPSPSFITDVFPGEKRDIFSCARHSRRHSHDIENASNNHDAFAPSLETDRRRTINFGLARPPLTPWGDRKRIVRILPQRIINPRSTAGAQSVWFQSQNEHPDFGVSLSDVLDGGTENLMVAPEERVFQRLGLDCEEIQFTILWPGYGHVSWIASIPIDPCEESGYQDGPITRRLLASAVAQHFRAFMTNHSYLRFPNPDPDWKIMNEQESGIRFEHLRLTRLFSHKNEAGKLSSWQAEILVLSDVPTG</sequence>
<protein>
    <submittedName>
        <fullName evidence="1">Uncharacterized protein</fullName>
    </submittedName>
</protein>
<dbReference type="EMBL" id="WIUZ02000004">
    <property type="protein sequence ID" value="KAF9788277.1"/>
    <property type="molecule type" value="Genomic_DNA"/>
</dbReference>
<reference evidence="1" key="2">
    <citation type="submission" date="2020-11" db="EMBL/GenBank/DDBJ databases">
        <authorList>
            <consortium name="DOE Joint Genome Institute"/>
            <person name="Kuo A."/>
            <person name="Miyauchi S."/>
            <person name="Kiss E."/>
            <person name="Drula E."/>
            <person name="Kohler A."/>
            <person name="Sanchez-Garcia M."/>
            <person name="Andreopoulos B."/>
            <person name="Barry K.W."/>
            <person name="Bonito G."/>
            <person name="Buee M."/>
            <person name="Carver A."/>
            <person name="Chen C."/>
            <person name="Cichocki N."/>
            <person name="Clum A."/>
            <person name="Culley D."/>
            <person name="Crous P.W."/>
            <person name="Fauchery L."/>
            <person name="Girlanda M."/>
            <person name="Hayes R."/>
            <person name="Keri Z."/>
            <person name="Labutti K."/>
            <person name="Lipzen A."/>
            <person name="Lombard V."/>
            <person name="Magnuson J."/>
            <person name="Maillard F."/>
            <person name="Morin E."/>
            <person name="Murat C."/>
            <person name="Nolan M."/>
            <person name="Ohm R."/>
            <person name="Pangilinan J."/>
            <person name="Pereira M."/>
            <person name="Perotto S."/>
            <person name="Peter M."/>
            <person name="Riley R."/>
            <person name="Sitrit Y."/>
            <person name="Stielow B."/>
            <person name="Szollosi G."/>
            <person name="Zifcakova L."/>
            <person name="Stursova M."/>
            <person name="Spatafora J.W."/>
            <person name="Tedersoo L."/>
            <person name="Vaario L.-M."/>
            <person name="Yamada A."/>
            <person name="Yan M."/>
            <person name="Wang P."/>
            <person name="Xu J."/>
            <person name="Bruns T."/>
            <person name="Baldrian P."/>
            <person name="Vilgalys R."/>
            <person name="Henrissat B."/>
            <person name="Grigoriev I.V."/>
            <person name="Hibbett D."/>
            <person name="Nagy L.G."/>
            <person name="Martin F.M."/>
        </authorList>
    </citation>
    <scope>NUCLEOTIDE SEQUENCE</scope>
    <source>
        <strain evidence="1">UH-Tt-Lm1</strain>
    </source>
</reference>
<organism evidence="1 2">
    <name type="scientific">Thelephora terrestris</name>
    <dbReference type="NCBI Taxonomy" id="56493"/>
    <lineage>
        <taxon>Eukaryota</taxon>
        <taxon>Fungi</taxon>
        <taxon>Dikarya</taxon>
        <taxon>Basidiomycota</taxon>
        <taxon>Agaricomycotina</taxon>
        <taxon>Agaricomycetes</taxon>
        <taxon>Thelephorales</taxon>
        <taxon>Thelephoraceae</taxon>
        <taxon>Thelephora</taxon>
    </lineage>
</organism>
<keyword evidence="2" id="KW-1185">Reference proteome</keyword>
<comment type="caution">
    <text evidence="1">The sequence shown here is derived from an EMBL/GenBank/DDBJ whole genome shotgun (WGS) entry which is preliminary data.</text>
</comment>